<dbReference type="PANTHER" id="PTHR11567:SF195">
    <property type="entry name" value="ACID PHOSPHATASE, PUTATIVE (AFU_ORTHOLOGUE AFUA_3G14570)-RELATED"/>
    <property type="match status" value="1"/>
</dbReference>
<feature type="compositionally biased region" description="Polar residues" evidence="2">
    <location>
        <begin position="987"/>
        <end position="997"/>
    </location>
</feature>
<organism evidence="4 5">
    <name type="scientific">Ustilago bromivora</name>
    <dbReference type="NCBI Taxonomy" id="307758"/>
    <lineage>
        <taxon>Eukaryota</taxon>
        <taxon>Fungi</taxon>
        <taxon>Dikarya</taxon>
        <taxon>Basidiomycota</taxon>
        <taxon>Ustilaginomycotina</taxon>
        <taxon>Ustilaginomycetes</taxon>
        <taxon>Ustilaginales</taxon>
        <taxon>Ustilaginaceae</taxon>
        <taxon>Ustilago</taxon>
    </lineage>
</organism>
<keyword evidence="3" id="KW-1133">Transmembrane helix</keyword>
<feature type="transmembrane region" description="Helical" evidence="3">
    <location>
        <begin position="820"/>
        <end position="838"/>
    </location>
</feature>
<dbReference type="Gene3D" id="3.40.50.1240">
    <property type="entry name" value="Phosphoglycerate mutase-like"/>
    <property type="match status" value="1"/>
</dbReference>
<feature type="transmembrane region" description="Helical" evidence="3">
    <location>
        <begin position="692"/>
        <end position="719"/>
    </location>
</feature>
<evidence type="ECO:0000256" key="3">
    <source>
        <dbReference type="SAM" id="Phobius"/>
    </source>
</evidence>
<reference evidence="4" key="1">
    <citation type="submission" date="2018-08" db="EMBL/GenBank/DDBJ databases">
        <authorList>
            <person name="Guldener U."/>
        </authorList>
    </citation>
    <scope>NUCLEOTIDE SEQUENCE</scope>
    <source>
        <strain evidence="4">UB2</strain>
    </source>
</reference>
<dbReference type="EMBL" id="ULHB01000008">
    <property type="protein sequence ID" value="SYW75523.1"/>
    <property type="molecule type" value="Genomic_DNA"/>
</dbReference>
<dbReference type="CDD" id="cd07061">
    <property type="entry name" value="HP_HAP_like"/>
    <property type="match status" value="1"/>
</dbReference>
<comment type="caution">
    <text evidence="4">The sequence shown here is derived from an EMBL/GenBank/DDBJ whole genome shotgun (WGS) entry which is preliminary data.</text>
</comment>
<dbReference type="InterPro" id="IPR029033">
    <property type="entry name" value="His_PPase_superfam"/>
</dbReference>
<evidence type="ECO:0000256" key="1">
    <source>
        <dbReference type="ARBA" id="ARBA00005375"/>
    </source>
</evidence>
<feature type="region of interest" description="Disordered" evidence="2">
    <location>
        <begin position="970"/>
        <end position="1011"/>
    </location>
</feature>
<dbReference type="InterPro" id="IPR050645">
    <property type="entry name" value="Histidine_acid_phosphatase"/>
</dbReference>
<accession>A0A8H8QHQ1</accession>
<protein>
    <submittedName>
        <fullName evidence="4">Related to membrane protein Dik6</fullName>
    </submittedName>
</protein>
<sequence length="1011" mass="113170">MSVITNIVHQLFSAFYFNETSVKMSNTSAVTPFPGVFTSSNTPARLPWGTYNYCNAPHVSAKHYELPPQAKKDAKLIFVNVVQRHHKRTPDNLYPNENVFNPPAGWDCSNYQQISYGNGTCDQGMLTADGLRDSIQHGRDFWSVYGPWGKNALLHDGINTKDAYFRTSNSDRTYQVSGGLIAGMDGWKVPGNFPVHSQPGNMDDIVPNYSCNYANDFRNAEQSLPAWTDHLNSKSDLFDSLNAVVGTASQSGWNSWIDHHFDAMASRQCHGHELPKNPASGASISQDLANQAYNEGHWEYDYIWNSGSGADNYVKYGFGVFMQELSRNLQRFKGGEDRYKLKYYVGHDGTMVRLYKSLGLAGQFKWPAMGSKVVIEVYKQKNEHYVRLLKDGKPMQTFTPIDKVITYFNSRVPSDIYSKCVLGNPVTVPLTLPSFASLLARTSFELGLATLHKMSHVPMMLRPIKPEDLVFPHEMNTNRDLLAFANLIIRPPPSKPVEVFMICDIVQCLITLFACANVMVKKGRMRDFRLITLRKSPYGTFIVPNAIWILLTGVVVYLVEWTVFCTWIVFVQKTNRPLVEWLCPRSPISNLLGRRKQEISGSSLSWYHLPIPHSAWLMNTFLISVTVAMFGYNIVVTAFAGKQLASTHERPRDIMALFFGQPFTHSEAWLNDVPTQEMMDLVKVSWAGMMNVFRICCVALASYLVLTTMTIVVAVLYSIPNQLFLMDHLCCIFPDAPAEQGMRKRSASENIKMLWKIGLPRNLKGPSYSAFKKTWMVTMIGHSQSILLLAAVLAFVVPPWYLFFVPWTNCYEGRSSDHQVMFIVAYTITAAFLSAGWVTGLSATLTYDEIFKAIAGLGNGHITDPLSNPSQESSMPRHSRSFLGKFPGAKLILPPPSLTRSKSLQSPTSSQSSGLLRPMPSFTPSSADSHITEKDDIPLDDYQYPSPVNNGNKLTIVTETTITVHHDDLEANMSGPESVPTYPNPCNAGNSPTQATPPYSFLSRKANRSSK</sequence>
<feature type="transmembrane region" description="Helical" evidence="3">
    <location>
        <begin position="541"/>
        <end position="570"/>
    </location>
</feature>
<dbReference type="SUPFAM" id="SSF53254">
    <property type="entry name" value="Phosphoglycerate mutase-like"/>
    <property type="match status" value="1"/>
</dbReference>
<dbReference type="InterPro" id="IPR000560">
    <property type="entry name" value="His_Pase_clade-2"/>
</dbReference>
<dbReference type="GO" id="GO:0016791">
    <property type="term" value="F:phosphatase activity"/>
    <property type="evidence" value="ECO:0007669"/>
    <property type="project" value="TreeGrafter"/>
</dbReference>
<gene>
    <name evidence="4" type="ORF">UBRO2_00757</name>
</gene>
<feature type="transmembrane region" description="Helical" evidence="3">
    <location>
        <begin position="499"/>
        <end position="520"/>
    </location>
</feature>
<feature type="transmembrane region" description="Helical" evidence="3">
    <location>
        <begin position="786"/>
        <end position="808"/>
    </location>
</feature>
<keyword evidence="3" id="KW-0472">Membrane</keyword>
<feature type="region of interest" description="Disordered" evidence="2">
    <location>
        <begin position="895"/>
        <end position="944"/>
    </location>
</feature>
<comment type="similarity">
    <text evidence="1">Belongs to the histidine acid phosphatase family.</text>
</comment>
<name>A0A8H8QHQ1_9BASI</name>
<dbReference type="Pfam" id="PF00328">
    <property type="entry name" value="His_Phos_2"/>
    <property type="match status" value="1"/>
</dbReference>
<proteinExistence type="inferred from homology"/>
<keyword evidence="5" id="KW-1185">Reference proteome</keyword>
<keyword evidence="3" id="KW-0812">Transmembrane</keyword>
<feature type="compositionally biased region" description="Low complexity" evidence="2">
    <location>
        <begin position="901"/>
        <end position="916"/>
    </location>
</feature>
<dbReference type="PANTHER" id="PTHR11567">
    <property type="entry name" value="ACID PHOSPHATASE-RELATED"/>
    <property type="match status" value="1"/>
</dbReference>
<dbReference type="AlphaFoldDB" id="A0A8H8QHQ1"/>
<evidence type="ECO:0000313" key="4">
    <source>
        <dbReference type="EMBL" id="SYW75523.1"/>
    </source>
</evidence>
<evidence type="ECO:0000256" key="2">
    <source>
        <dbReference type="SAM" id="MobiDB-lite"/>
    </source>
</evidence>
<evidence type="ECO:0000313" key="5">
    <source>
        <dbReference type="Proteomes" id="UP000658997"/>
    </source>
</evidence>
<feature type="transmembrane region" description="Helical" evidence="3">
    <location>
        <begin position="616"/>
        <end position="640"/>
    </location>
</feature>
<dbReference type="Proteomes" id="UP000658997">
    <property type="component" value="Unassembled WGS sequence"/>
</dbReference>